<evidence type="ECO:0000256" key="7">
    <source>
        <dbReference type="ARBA" id="ARBA00022840"/>
    </source>
</evidence>
<keyword evidence="5" id="KW-0347">Helicase</keyword>
<evidence type="ECO:0000313" key="16">
    <source>
        <dbReference type="Proteomes" id="UP000051645"/>
    </source>
</evidence>
<dbReference type="PATRIC" id="fig|81857.3.peg.152"/>
<keyword evidence="9 12" id="KW-0411">Iron-sulfur</keyword>
<comment type="cofactor">
    <cofactor evidence="12">
        <name>Mg(2+)</name>
        <dbReference type="ChEBI" id="CHEBI:18420"/>
    </cofactor>
    <cofactor evidence="12">
        <name>Mn(2+)</name>
        <dbReference type="ChEBI" id="CHEBI:29035"/>
    </cofactor>
    <text evidence="12">Mg(2+) or Mn(2+) required for ssDNA cleavage activity.</text>
</comment>
<gene>
    <name evidence="14" type="ORF">IV38_GL000147</name>
    <name evidence="15" type="ORF">IV40_GL000522</name>
</gene>
<evidence type="ECO:0000313" key="15">
    <source>
        <dbReference type="EMBL" id="KRN34206.1"/>
    </source>
</evidence>
<evidence type="ECO:0000256" key="11">
    <source>
        <dbReference type="ARBA" id="ARBA00023211"/>
    </source>
</evidence>
<dbReference type="GO" id="GO:0004386">
    <property type="term" value="F:helicase activity"/>
    <property type="evidence" value="ECO:0007669"/>
    <property type="project" value="UniProtKB-KW"/>
</dbReference>
<evidence type="ECO:0000259" key="13">
    <source>
        <dbReference type="Pfam" id="PF01930"/>
    </source>
</evidence>
<proteinExistence type="inferred from homology"/>
<comment type="similarity">
    <text evidence="12">Belongs to the CRISPR-associated exonuclease Cas4 family.</text>
</comment>
<evidence type="ECO:0000256" key="4">
    <source>
        <dbReference type="ARBA" id="ARBA00022801"/>
    </source>
</evidence>
<comment type="cofactor">
    <cofactor evidence="12">
        <name>iron-sulfur cluster</name>
        <dbReference type="ChEBI" id="CHEBI:30408"/>
    </cofactor>
</comment>
<dbReference type="Gene3D" id="3.90.320.10">
    <property type="match status" value="1"/>
</dbReference>
<keyword evidence="1 12" id="KW-0540">Nuclease</keyword>
<protein>
    <recommendedName>
        <fullName evidence="12">CRISPR-associated exonuclease Cas4</fullName>
        <ecNumber evidence="12">3.1.12.1</ecNumber>
    </recommendedName>
</protein>
<keyword evidence="16" id="KW-1185">Reference proteome</keyword>
<comment type="caution">
    <text evidence="14">The sequence shown here is derived from an EMBL/GenBank/DDBJ whole genome shotgun (WGS) entry which is preliminary data.</text>
</comment>
<evidence type="ECO:0000256" key="8">
    <source>
        <dbReference type="ARBA" id="ARBA00023004"/>
    </source>
</evidence>
<dbReference type="InterPro" id="IPR011604">
    <property type="entry name" value="PDDEXK-like_dom_sf"/>
</dbReference>
<keyword evidence="4 12" id="KW-0378">Hydrolase</keyword>
<feature type="domain" description="DUF83" evidence="13">
    <location>
        <begin position="4"/>
        <end position="161"/>
    </location>
</feature>
<dbReference type="Proteomes" id="UP000051751">
    <property type="component" value="Unassembled WGS sequence"/>
</dbReference>
<dbReference type="GO" id="GO:0046872">
    <property type="term" value="F:metal ion binding"/>
    <property type="evidence" value="ECO:0007669"/>
    <property type="project" value="UniProtKB-KW"/>
</dbReference>
<dbReference type="AlphaFoldDB" id="A0A0R2FKV6"/>
<evidence type="ECO:0000256" key="2">
    <source>
        <dbReference type="ARBA" id="ARBA00022723"/>
    </source>
</evidence>
<organism evidence="14 17">
    <name type="scientific">Lactobacillus selangorensis</name>
    <dbReference type="NCBI Taxonomy" id="81857"/>
    <lineage>
        <taxon>Bacteria</taxon>
        <taxon>Bacillati</taxon>
        <taxon>Bacillota</taxon>
        <taxon>Bacilli</taxon>
        <taxon>Lactobacillales</taxon>
        <taxon>Lactobacillaceae</taxon>
        <taxon>Lactobacillus</taxon>
    </lineage>
</organism>
<evidence type="ECO:0000256" key="5">
    <source>
        <dbReference type="ARBA" id="ARBA00022806"/>
    </source>
</evidence>
<dbReference type="GO" id="GO:0004527">
    <property type="term" value="F:exonuclease activity"/>
    <property type="evidence" value="ECO:0007669"/>
    <property type="project" value="UniProtKB-KW"/>
</dbReference>
<dbReference type="OrthoDB" id="9794720at2"/>
<dbReference type="GO" id="GO:0051607">
    <property type="term" value="P:defense response to virus"/>
    <property type="evidence" value="ECO:0007669"/>
    <property type="project" value="UniProtKB-KW"/>
</dbReference>
<accession>A0A0R2FKV6</accession>
<dbReference type="PANTHER" id="PTHR37168:SF1">
    <property type="entry name" value="CRISPR-ASSOCIATED EXONUCLEASE CAS4"/>
    <property type="match status" value="1"/>
</dbReference>
<reference evidence="16 17" key="1">
    <citation type="journal article" date="2015" name="Genome Announc.">
        <title>Expanding the biotechnology potential of lactobacilli through comparative genomics of 213 strains and associated genera.</title>
        <authorList>
            <person name="Sun Z."/>
            <person name="Harris H.M."/>
            <person name="McCann A."/>
            <person name="Guo C."/>
            <person name="Argimon S."/>
            <person name="Zhang W."/>
            <person name="Yang X."/>
            <person name="Jeffery I.B."/>
            <person name="Cooney J.C."/>
            <person name="Kagawa T.F."/>
            <person name="Liu W."/>
            <person name="Song Y."/>
            <person name="Salvetti E."/>
            <person name="Wrobel A."/>
            <person name="Rasinkangas P."/>
            <person name="Parkhill J."/>
            <person name="Rea M.C."/>
            <person name="O'Sullivan O."/>
            <person name="Ritari J."/>
            <person name="Douillard F.P."/>
            <person name="Paul Ross R."/>
            <person name="Yang R."/>
            <person name="Briner A.E."/>
            <person name="Felis G.E."/>
            <person name="de Vos W.M."/>
            <person name="Barrangou R."/>
            <person name="Klaenhammer T.R."/>
            <person name="Caufield P.W."/>
            <person name="Cui Y."/>
            <person name="Zhang H."/>
            <person name="O'Toole P.W."/>
        </authorList>
    </citation>
    <scope>NUCLEOTIDE SEQUENCE [LARGE SCALE GENOMIC DNA]</scope>
    <source>
        <strain evidence="14 17">ATCC BAA-66</strain>
        <strain evidence="15 16">DSM 13344</strain>
    </source>
</reference>
<evidence type="ECO:0000256" key="12">
    <source>
        <dbReference type="RuleBase" id="RU365022"/>
    </source>
</evidence>
<dbReference type="NCBIfam" id="TIGR00372">
    <property type="entry name" value="cas4"/>
    <property type="match status" value="1"/>
</dbReference>
<dbReference type="Pfam" id="PF01930">
    <property type="entry name" value="Cas_Cas4"/>
    <property type="match status" value="1"/>
</dbReference>
<evidence type="ECO:0000256" key="1">
    <source>
        <dbReference type="ARBA" id="ARBA00022722"/>
    </source>
</evidence>
<evidence type="ECO:0000313" key="17">
    <source>
        <dbReference type="Proteomes" id="UP000051751"/>
    </source>
</evidence>
<dbReference type="GO" id="GO:0005524">
    <property type="term" value="F:ATP binding"/>
    <property type="evidence" value="ECO:0007669"/>
    <property type="project" value="UniProtKB-KW"/>
</dbReference>
<keyword evidence="3" id="KW-0547">Nucleotide-binding</keyword>
<evidence type="ECO:0000256" key="6">
    <source>
        <dbReference type="ARBA" id="ARBA00022839"/>
    </source>
</evidence>
<dbReference type="GO" id="GO:0051536">
    <property type="term" value="F:iron-sulfur cluster binding"/>
    <property type="evidence" value="ECO:0007669"/>
    <property type="project" value="UniProtKB-KW"/>
</dbReference>
<dbReference type="STRING" id="81857.IV38_GL000147"/>
<keyword evidence="11 12" id="KW-0464">Manganese</keyword>
<evidence type="ECO:0000256" key="3">
    <source>
        <dbReference type="ARBA" id="ARBA00022741"/>
    </source>
</evidence>
<keyword evidence="2 12" id="KW-0479">Metal-binding</keyword>
<keyword evidence="6 12" id="KW-0269">Exonuclease</keyword>
<keyword evidence="8 12" id="KW-0408">Iron</keyword>
<dbReference type="EMBL" id="JQAT01000001">
    <property type="protein sequence ID" value="KRN29265.1"/>
    <property type="molecule type" value="Genomic_DNA"/>
</dbReference>
<name>A0A0R2FKV6_9LACO</name>
<dbReference type="RefSeq" id="WP_057768794.1">
    <property type="nucleotide sequence ID" value="NZ_JQAT01000001.1"/>
</dbReference>
<keyword evidence="7" id="KW-0067">ATP-binding</keyword>
<dbReference type="InterPro" id="IPR022765">
    <property type="entry name" value="Dna2/Cas4_DUF83"/>
</dbReference>
<keyword evidence="10 12" id="KW-0051">Antiviral defense</keyword>
<dbReference type="Proteomes" id="UP000051645">
    <property type="component" value="Unassembled WGS sequence"/>
</dbReference>
<dbReference type="EMBL" id="JQAZ01000001">
    <property type="protein sequence ID" value="KRN34206.1"/>
    <property type="molecule type" value="Genomic_DNA"/>
</dbReference>
<evidence type="ECO:0000256" key="10">
    <source>
        <dbReference type="ARBA" id="ARBA00023118"/>
    </source>
</evidence>
<evidence type="ECO:0000256" key="9">
    <source>
        <dbReference type="ARBA" id="ARBA00023014"/>
    </source>
</evidence>
<dbReference type="InterPro" id="IPR013343">
    <property type="entry name" value="CRISPR-assoc_prot_Cas4"/>
</dbReference>
<dbReference type="EC" id="3.1.12.1" evidence="12"/>
<comment type="function">
    <text evidence="12">CRISPR (clustered regularly interspaced short palindromic repeat) is an adaptive immune system that provides protection against mobile genetic elements (viruses, transposable elements and conjugative plasmids). CRISPR clusters contain sequences complementary to antecedent mobile elements and target invading nucleic acids. CRISPR clusters are transcribed and processed into CRISPR RNA (crRNA).</text>
</comment>
<sequence length="162" mass="19412">MQITGNEVNYYFVCKRKLWLFSHQINFESESERVQIGNVIDKETYDRAHKQIMVDGVINIDFIQDWQVLHEVKKSKAIEPAAEFQLKYYLYYLKEREIPIEKGILDYPKLKERREIFLTADDEKIIEKLLNEIKTIIDMKIPPSKLKKPICKSCAYYEYCFS</sequence>
<dbReference type="PANTHER" id="PTHR37168">
    <property type="entry name" value="CRISPR-ASSOCIATED EXONUCLEASE CAS4"/>
    <property type="match status" value="1"/>
</dbReference>
<evidence type="ECO:0000313" key="14">
    <source>
        <dbReference type="EMBL" id="KRN29265.1"/>
    </source>
</evidence>